<dbReference type="CDD" id="cd02037">
    <property type="entry name" value="Mrp_NBP35"/>
    <property type="match status" value="1"/>
</dbReference>
<dbReference type="NCBIfam" id="NF008669">
    <property type="entry name" value="PRK11670.1"/>
    <property type="match status" value="1"/>
</dbReference>
<dbReference type="FunFam" id="3.40.50.300:FF:000418">
    <property type="entry name" value="Iron-sulfur cluster carrier protein"/>
    <property type="match status" value="1"/>
</dbReference>
<dbReference type="GO" id="GO:0005829">
    <property type="term" value="C:cytosol"/>
    <property type="evidence" value="ECO:0007669"/>
    <property type="project" value="TreeGrafter"/>
</dbReference>
<dbReference type="InterPro" id="IPR044304">
    <property type="entry name" value="NUBPL-like"/>
</dbReference>
<dbReference type="Pfam" id="PF10609">
    <property type="entry name" value="ParA"/>
    <property type="match status" value="1"/>
</dbReference>
<evidence type="ECO:0000256" key="3">
    <source>
        <dbReference type="ARBA" id="ARBA00022840"/>
    </source>
</evidence>
<dbReference type="InterPro" id="IPR000808">
    <property type="entry name" value="Mrp-like_CS"/>
</dbReference>
<dbReference type="GO" id="GO:0005524">
    <property type="term" value="F:ATP binding"/>
    <property type="evidence" value="ECO:0007669"/>
    <property type="project" value="UniProtKB-UniRule"/>
</dbReference>
<dbReference type="PANTHER" id="PTHR42961:SF2">
    <property type="entry name" value="IRON-SULFUR PROTEIN NUBPL"/>
    <property type="match status" value="1"/>
</dbReference>
<dbReference type="GO" id="GO:0140663">
    <property type="term" value="F:ATP-dependent FeS chaperone activity"/>
    <property type="evidence" value="ECO:0007669"/>
    <property type="project" value="InterPro"/>
</dbReference>
<feature type="binding site" evidence="7">
    <location>
        <begin position="107"/>
        <end position="114"/>
    </location>
    <ligand>
        <name>ATP</name>
        <dbReference type="ChEBI" id="CHEBI:30616"/>
    </ligand>
</feature>
<evidence type="ECO:0000313" key="9">
    <source>
        <dbReference type="Proteomes" id="UP000484885"/>
    </source>
</evidence>
<dbReference type="PROSITE" id="PS01215">
    <property type="entry name" value="MRP"/>
    <property type="match status" value="1"/>
</dbReference>
<organism evidence="8 9">
    <name type="scientific">Wenzhouxiangella limi</name>
    <dbReference type="NCBI Taxonomy" id="2707351"/>
    <lineage>
        <taxon>Bacteria</taxon>
        <taxon>Pseudomonadati</taxon>
        <taxon>Pseudomonadota</taxon>
        <taxon>Gammaproteobacteria</taxon>
        <taxon>Chromatiales</taxon>
        <taxon>Wenzhouxiangellaceae</taxon>
        <taxon>Wenzhouxiangella</taxon>
    </lineage>
</organism>
<evidence type="ECO:0000256" key="1">
    <source>
        <dbReference type="ARBA" id="ARBA00022723"/>
    </source>
</evidence>
<protein>
    <recommendedName>
        <fullName evidence="7">Iron-sulfur cluster carrier protein</fullName>
    </recommendedName>
</protein>
<keyword evidence="5 7" id="KW-0411">Iron-sulfur</keyword>
<evidence type="ECO:0000256" key="7">
    <source>
        <dbReference type="HAMAP-Rule" id="MF_02040"/>
    </source>
</evidence>
<comment type="similarity">
    <text evidence="6 7">Belongs to the Mrp/NBP35 ATP-binding proteins family.</text>
</comment>
<keyword evidence="9" id="KW-1185">Reference proteome</keyword>
<sequence length="362" mass="38920">MSEALQQRIEQIVLDGQQRALGPEFQGACARPQLEIVDRKAAVALEVAYPARRFGRRLAAELKSAIQGLPEIDSASVKVTSKISPHQVQPNVQRLQVVKNIIAVSSAKGGVGKSTVSANLALALAAEGAKVGMLDADIYGPSQPRMLGISGRPDSVDGTTFEPMMSYSIQSISVGYLIDEEEPMIWRGPMVTKAMQQLLGNTRWKDLDYLIIDMPPGTGDIQLTLSQQVPVAGAVIVTTPQDIATLDARKGLQMFRKVNVPVLGIVENMSLHTCSNCGHSEHIFGSGGGERIANDYGVPLLGSLPLDLAIREHADNGRPTVVAEPDGDIAGQYRQIAVRMAAKLSMQATDFTHKMPKIVIKP</sequence>
<keyword evidence="7" id="KW-0378">Hydrolase</keyword>
<proteinExistence type="inferred from homology"/>
<dbReference type="SUPFAM" id="SSF52540">
    <property type="entry name" value="P-loop containing nucleoside triphosphate hydrolases"/>
    <property type="match status" value="1"/>
</dbReference>
<dbReference type="GO" id="GO:0051539">
    <property type="term" value="F:4 iron, 4 sulfur cluster binding"/>
    <property type="evidence" value="ECO:0007669"/>
    <property type="project" value="TreeGrafter"/>
</dbReference>
<dbReference type="GO" id="GO:0016226">
    <property type="term" value="P:iron-sulfur cluster assembly"/>
    <property type="evidence" value="ECO:0007669"/>
    <property type="project" value="InterPro"/>
</dbReference>
<dbReference type="Proteomes" id="UP000484885">
    <property type="component" value="Unassembled WGS sequence"/>
</dbReference>
<comment type="subunit">
    <text evidence="7">Homodimer.</text>
</comment>
<dbReference type="InterPro" id="IPR033756">
    <property type="entry name" value="YlxH/NBP35"/>
</dbReference>
<dbReference type="RefSeq" id="WP_164211036.1">
    <property type="nucleotide sequence ID" value="NZ_JAAGSC010000040.1"/>
</dbReference>
<evidence type="ECO:0000256" key="6">
    <source>
        <dbReference type="ARBA" id="ARBA00024036"/>
    </source>
</evidence>
<dbReference type="GO" id="GO:0046872">
    <property type="term" value="F:metal ion binding"/>
    <property type="evidence" value="ECO:0007669"/>
    <property type="project" value="UniProtKB-KW"/>
</dbReference>
<dbReference type="AlphaFoldDB" id="A0A845V618"/>
<accession>A0A845V618</accession>
<evidence type="ECO:0000256" key="2">
    <source>
        <dbReference type="ARBA" id="ARBA00022741"/>
    </source>
</evidence>
<comment type="caution">
    <text evidence="8">The sequence shown here is derived from an EMBL/GenBank/DDBJ whole genome shotgun (WGS) entry which is preliminary data.</text>
</comment>
<dbReference type="EMBL" id="JAAGSC010000040">
    <property type="protein sequence ID" value="NDY95641.1"/>
    <property type="molecule type" value="Genomic_DNA"/>
</dbReference>
<keyword evidence="3 7" id="KW-0067">ATP-binding</keyword>
<evidence type="ECO:0000256" key="4">
    <source>
        <dbReference type="ARBA" id="ARBA00023004"/>
    </source>
</evidence>
<dbReference type="InterPro" id="IPR019591">
    <property type="entry name" value="Mrp/NBP35_ATP-bd"/>
</dbReference>
<dbReference type="PANTHER" id="PTHR42961">
    <property type="entry name" value="IRON-SULFUR PROTEIN NUBPL"/>
    <property type="match status" value="1"/>
</dbReference>
<dbReference type="InterPro" id="IPR027417">
    <property type="entry name" value="P-loop_NTPase"/>
</dbReference>
<gene>
    <name evidence="8" type="primary">apbC</name>
    <name evidence="8" type="ORF">G3I74_07875</name>
</gene>
<evidence type="ECO:0000256" key="5">
    <source>
        <dbReference type="ARBA" id="ARBA00023014"/>
    </source>
</evidence>
<dbReference type="GO" id="GO:0016887">
    <property type="term" value="F:ATP hydrolysis activity"/>
    <property type="evidence" value="ECO:0007669"/>
    <property type="project" value="UniProtKB-UniRule"/>
</dbReference>
<evidence type="ECO:0000313" key="8">
    <source>
        <dbReference type="EMBL" id="NDY95641.1"/>
    </source>
</evidence>
<reference evidence="8 9" key="1">
    <citation type="submission" date="2020-02" db="EMBL/GenBank/DDBJ databases">
        <authorList>
            <person name="Zhang X.-Y."/>
        </authorList>
    </citation>
    <scope>NUCLEOTIDE SEQUENCE [LARGE SCALE GENOMIC DNA]</scope>
    <source>
        <strain evidence="8 9">C33</strain>
    </source>
</reference>
<dbReference type="Gene3D" id="3.40.50.300">
    <property type="entry name" value="P-loop containing nucleotide triphosphate hydrolases"/>
    <property type="match status" value="1"/>
</dbReference>
<keyword evidence="4 7" id="KW-0408">Iron</keyword>
<dbReference type="HAMAP" id="MF_02040">
    <property type="entry name" value="Mrp_NBP35"/>
    <property type="match status" value="1"/>
</dbReference>
<keyword evidence="1 7" id="KW-0479">Metal-binding</keyword>
<keyword evidence="2 7" id="KW-0547">Nucleotide-binding</keyword>
<name>A0A845V618_9GAMM</name>
<comment type="function">
    <text evidence="7">Binds and transfers iron-sulfur (Fe-S) clusters to target apoproteins. Can hydrolyze ATP.</text>
</comment>